<dbReference type="AlphaFoldDB" id="A0A9D4N2B9"/>
<keyword evidence="2" id="KW-1185">Reference proteome</keyword>
<gene>
    <name evidence="1" type="ORF">DPMN_010010</name>
</gene>
<evidence type="ECO:0000313" key="1">
    <source>
        <dbReference type="EMBL" id="KAH3886009.1"/>
    </source>
</evidence>
<protein>
    <submittedName>
        <fullName evidence="1">Uncharacterized protein</fullName>
    </submittedName>
</protein>
<sequence length="67" mass="7618">MVRACIDTSVYKSHSVRAAASSQARISSVPISEIISVARWSNIGTFTKFYQNKVRHEEFFCTTVIKY</sequence>
<evidence type="ECO:0000313" key="2">
    <source>
        <dbReference type="Proteomes" id="UP000828390"/>
    </source>
</evidence>
<organism evidence="1 2">
    <name type="scientific">Dreissena polymorpha</name>
    <name type="common">Zebra mussel</name>
    <name type="synonym">Mytilus polymorpha</name>
    <dbReference type="NCBI Taxonomy" id="45954"/>
    <lineage>
        <taxon>Eukaryota</taxon>
        <taxon>Metazoa</taxon>
        <taxon>Spiralia</taxon>
        <taxon>Lophotrochozoa</taxon>
        <taxon>Mollusca</taxon>
        <taxon>Bivalvia</taxon>
        <taxon>Autobranchia</taxon>
        <taxon>Heteroconchia</taxon>
        <taxon>Euheterodonta</taxon>
        <taxon>Imparidentia</taxon>
        <taxon>Neoheterodontei</taxon>
        <taxon>Myida</taxon>
        <taxon>Dreissenoidea</taxon>
        <taxon>Dreissenidae</taxon>
        <taxon>Dreissena</taxon>
    </lineage>
</organism>
<reference evidence="1" key="1">
    <citation type="journal article" date="2019" name="bioRxiv">
        <title>The Genome of the Zebra Mussel, Dreissena polymorpha: A Resource for Invasive Species Research.</title>
        <authorList>
            <person name="McCartney M.A."/>
            <person name="Auch B."/>
            <person name="Kono T."/>
            <person name="Mallez S."/>
            <person name="Zhang Y."/>
            <person name="Obille A."/>
            <person name="Becker A."/>
            <person name="Abrahante J.E."/>
            <person name="Garbe J."/>
            <person name="Badalamenti J.P."/>
            <person name="Herman A."/>
            <person name="Mangelson H."/>
            <person name="Liachko I."/>
            <person name="Sullivan S."/>
            <person name="Sone E.D."/>
            <person name="Koren S."/>
            <person name="Silverstein K.A.T."/>
            <person name="Beckman K.B."/>
            <person name="Gohl D.M."/>
        </authorList>
    </citation>
    <scope>NUCLEOTIDE SEQUENCE</scope>
    <source>
        <strain evidence="1">Duluth1</strain>
        <tissue evidence="1">Whole animal</tissue>
    </source>
</reference>
<dbReference type="Proteomes" id="UP000828390">
    <property type="component" value="Unassembled WGS sequence"/>
</dbReference>
<comment type="caution">
    <text evidence="1">The sequence shown here is derived from an EMBL/GenBank/DDBJ whole genome shotgun (WGS) entry which is preliminary data.</text>
</comment>
<name>A0A9D4N2B9_DREPO</name>
<dbReference type="EMBL" id="JAIWYP010000001">
    <property type="protein sequence ID" value="KAH3886009.1"/>
    <property type="molecule type" value="Genomic_DNA"/>
</dbReference>
<proteinExistence type="predicted"/>
<accession>A0A9D4N2B9</accession>
<reference evidence="1" key="2">
    <citation type="submission" date="2020-11" db="EMBL/GenBank/DDBJ databases">
        <authorList>
            <person name="McCartney M.A."/>
            <person name="Auch B."/>
            <person name="Kono T."/>
            <person name="Mallez S."/>
            <person name="Becker A."/>
            <person name="Gohl D.M."/>
            <person name="Silverstein K.A.T."/>
            <person name="Koren S."/>
            <person name="Bechman K.B."/>
            <person name="Herman A."/>
            <person name="Abrahante J.E."/>
            <person name="Garbe J."/>
        </authorList>
    </citation>
    <scope>NUCLEOTIDE SEQUENCE</scope>
    <source>
        <strain evidence="1">Duluth1</strain>
        <tissue evidence="1">Whole animal</tissue>
    </source>
</reference>